<keyword evidence="2" id="KW-0813">Transport</keyword>
<feature type="region of interest" description="Disordered" evidence="7">
    <location>
        <begin position="509"/>
        <end position="531"/>
    </location>
</feature>
<dbReference type="PROSITE" id="PS50850">
    <property type="entry name" value="MFS"/>
    <property type="match status" value="1"/>
</dbReference>
<feature type="transmembrane region" description="Helical" evidence="8">
    <location>
        <begin position="211"/>
        <end position="230"/>
    </location>
</feature>
<feature type="transmembrane region" description="Helical" evidence="8">
    <location>
        <begin position="236"/>
        <end position="257"/>
    </location>
</feature>
<keyword evidence="5 8" id="KW-1133">Transmembrane helix</keyword>
<feature type="transmembrane region" description="Helical" evidence="8">
    <location>
        <begin position="26"/>
        <end position="49"/>
    </location>
</feature>
<keyword evidence="4 8" id="KW-0812">Transmembrane</keyword>
<evidence type="ECO:0000256" key="7">
    <source>
        <dbReference type="SAM" id="MobiDB-lite"/>
    </source>
</evidence>
<dbReference type="InterPro" id="IPR036259">
    <property type="entry name" value="MFS_trans_sf"/>
</dbReference>
<comment type="subcellular location">
    <subcellularLocation>
        <location evidence="1">Cell membrane</location>
        <topology evidence="1">Multi-pass membrane protein</topology>
    </subcellularLocation>
</comment>
<evidence type="ECO:0000256" key="4">
    <source>
        <dbReference type="ARBA" id="ARBA00022692"/>
    </source>
</evidence>
<reference evidence="10 11" key="1">
    <citation type="submission" date="2019-06" db="EMBL/GenBank/DDBJ databases">
        <title>Sequencing the genomes of 1000 actinobacteria strains.</title>
        <authorList>
            <person name="Klenk H.-P."/>
        </authorList>
    </citation>
    <scope>NUCLEOTIDE SEQUENCE [LARGE SCALE GENOMIC DNA]</scope>
    <source>
        <strain evidence="10 11">DSM 45015</strain>
    </source>
</reference>
<dbReference type="SUPFAM" id="SSF103473">
    <property type="entry name" value="MFS general substrate transporter"/>
    <property type="match status" value="1"/>
</dbReference>
<dbReference type="GO" id="GO:0005886">
    <property type="term" value="C:plasma membrane"/>
    <property type="evidence" value="ECO:0007669"/>
    <property type="project" value="UniProtKB-SubCell"/>
</dbReference>
<feature type="transmembrane region" description="Helical" evidence="8">
    <location>
        <begin position="312"/>
        <end position="332"/>
    </location>
</feature>
<evidence type="ECO:0000259" key="9">
    <source>
        <dbReference type="PROSITE" id="PS50850"/>
    </source>
</evidence>
<feature type="transmembrane region" description="Helical" evidence="8">
    <location>
        <begin position="366"/>
        <end position="384"/>
    </location>
</feature>
<evidence type="ECO:0000256" key="6">
    <source>
        <dbReference type="ARBA" id="ARBA00023136"/>
    </source>
</evidence>
<feature type="domain" description="Major facilitator superfamily (MFS) profile" evidence="9">
    <location>
        <begin position="25"/>
        <end position="510"/>
    </location>
</feature>
<feature type="transmembrane region" description="Helical" evidence="8">
    <location>
        <begin position="339"/>
        <end position="360"/>
    </location>
</feature>
<dbReference type="RefSeq" id="WP_141923713.1">
    <property type="nucleotide sequence ID" value="NZ_VFQC01000001.1"/>
</dbReference>
<keyword evidence="11" id="KW-1185">Reference proteome</keyword>
<feature type="transmembrane region" description="Helical" evidence="8">
    <location>
        <begin position="278"/>
        <end position="300"/>
    </location>
</feature>
<accession>A0A543NK58</accession>
<dbReference type="GO" id="GO:0022857">
    <property type="term" value="F:transmembrane transporter activity"/>
    <property type="evidence" value="ECO:0007669"/>
    <property type="project" value="InterPro"/>
</dbReference>
<dbReference type="Gene3D" id="1.20.1720.10">
    <property type="entry name" value="Multidrug resistance protein D"/>
    <property type="match status" value="1"/>
</dbReference>
<keyword evidence="6 8" id="KW-0472">Membrane</keyword>
<evidence type="ECO:0000313" key="11">
    <source>
        <dbReference type="Proteomes" id="UP000317422"/>
    </source>
</evidence>
<dbReference type="EMBL" id="VFQC01000001">
    <property type="protein sequence ID" value="TQN32174.1"/>
    <property type="molecule type" value="Genomic_DNA"/>
</dbReference>
<feature type="transmembrane region" description="Helical" evidence="8">
    <location>
        <begin position="149"/>
        <end position="172"/>
    </location>
</feature>
<keyword evidence="3" id="KW-1003">Cell membrane</keyword>
<evidence type="ECO:0000256" key="1">
    <source>
        <dbReference type="ARBA" id="ARBA00004651"/>
    </source>
</evidence>
<name>A0A543NK58_9ACTN</name>
<protein>
    <submittedName>
        <fullName evidence="10">DHA2 family multidrug resistance protein-like MFS transporter</fullName>
    </submittedName>
</protein>
<sequence length="531" mass="55015">MSSTDDRATAGETGEHRAGPRAWAGLAVLVLPVLLISVDMTVLGFAVPYLSEDLSPSSDQLLWIVDIYSFVLAGLLVTMGSLGDRIGRRKLLMLGAAGFGVASLAAAYAPTPELLIAARALLGFSGATLMPSTLSLLRNIFLDHRQRLFAIAIWASGFSAGSALGPIVGGWVLEHFHWGAVFLMNLPVIALILVTTPLLIRESRAPAPGRLDLTSVALSLGTMLPAVYGVKRIADSGPAIAPAVAIAAGVVLGVFFLRRQLRLADPLIDVRLFGVREFSVGVGTNLMIVFAMAASLFFLTQYLQLVQGISPLRAGLLLVPGLVMSVVASFIAVRLSRAFRLGTVLAAGLALIATGFLSLTQAPLDNGALLVAVAFTLIGSGIGLTETLTNDAIMTAAPPTRAGAASAISETAYELGAALGVALLGSVLTATYRLQLGDVPGVPERTMENARETLGGAAEASRALPGESAQALMHAAREAFTSGMNVTSAIATLITAYAAVQAAVLLRRSGNDGGKDSGSDTGQRTEVREAH</sequence>
<dbReference type="AlphaFoldDB" id="A0A543NK58"/>
<evidence type="ECO:0000313" key="10">
    <source>
        <dbReference type="EMBL" id="TQN32174.1"/>
    </source>
</evidence>
<proteinExistence type="predicted"/>
<feature type="transmembrane region" description="Helical" evidence="8">
    <location>
        <begin position="178"/>
        <end position="199"/>
    </location>
</feature>
<organism evidence="10 11">
    <name type="scientific">Haloactinospora alba</name>
    <dbReference type="NCBI Taxonomy" id="405555"/>
    <lineage>
        <taxon>Bacteria</taxon>
        <taxon>Bacillati</taxon>
        <taxon>Actinomycetota</taxon>
        <taxon>Actinomycetes</taxon>
        <taxon>Streptosporangiales</taxon>
        <taxon>Nocardiopsidaceae</taxon>
        <taxon>Haloactinospora</taxon>
    </lineage>
</organism>
<dbReference type="PANTHER" id="PTHR42718">
    <property type="entry name" value="MAJOR FACILITATOR SUPERFAMILY MULTIDRUG TRANSPORTER MFSC"/>
    <property type="match status" value="1"/>
</dbReference>
<feature type="transmembrane region" description="Helical" evidence="8">
    <location>
        <begin position="61"/>
        <end position="79"/>
    </location>
</feature>
<dbReference type="PANTHER" id="PTHR42718:SF47">
    <property type="entry name" value="METHYL VIOLOGEN RESISTANCE PROTEIN SMVA"/>
    <property type="match status" value="1"/>
</dbReference>
<dbReference type="InterPro" id="IPR011701">
    <property type="entry name" value="MFS"/>
</dbReference>
<feature type="transmembrane region" description="Helical" evidence="8">
    <location>
        <begin position="116"/>
        <end position="137"/>
    </location>
</feature>
<evidence type="ECO:0000256" key="8">
    <source>
        <dbReference type="SAM" id="Phobius"/>
    </source>
</evidence>
<gene>
    <name evidence="10" type="ORF">FHX37_2109</name>
</gene>
<dbReference type="OrthoDB" id="3218509at2"/>
<evidence type="ECO:0000256" key="3">
    <source>
        <dbReference type="ARBA" id="ARBA00022475"/>
    </source>
</evidence>
<dbReference type="CDD" id="cd17321">
    <property type="entry name" value="MFS_MMR_MDR_like"/>
    <property type="match status" value="1"/>
</dbReference>
<comment type="caution">
    <text evidence="10">The sequence shown here is derived from an EMBL/GenBank/DDBJ whole genome shotgun (WGS) entry which is preliminary data.</text>
</comment>
<dbReference type="Gene3D" id="1.20.1250.20">
    <property type="entry name" value="MFS general substrate transporter like domains"/>
    <property type="match status" value="1"/>
</dbReference>
<feature type="transmembrane region" description="Helical" evidence="8">
    <location>
        <begin position="91"/>
        <end position="110"/>
    </location>
</feature>
<dbReference type="Pfam" id="PF07690">
    <property type="entry name" value="MFS_1"/>
    <property type="match status" value="1"/>
</dbReference>
<dbReference type="Proteomes" id="UP000317422">
    <property type="component" value="Unassembled WGS sequence"/>
</dbReference>
<dbReference type="InterPro" id="IPR020846">
    <property type="entry name" value="MFS_dom"/>
</dbReference>
<evidence type="ECO:0000256" key="5">
    <source>
        <dbReference type="ARBA" id="ARBA00022989"/>
    </source>
</evidence>
<evidence type="ECO:0000256" key="2">
    <source>
        <dbReference type="ARBA" id="ARBA00022448"/>
    </source>
</evidence>